<evidence type="ECO:0000313" key="2">
    <source>
        <dbReference type="Proteomes" id="UP000030663"/>
    </source>
</evidence>
<sequence length="132" mass="14886">MSPKTAPCNILSQRSYLRVIRPWNLQLTQPVTTRLKLRHAITQLSHTGKLRMNITPFYSAIPPYKNTHAFVSNCRLPLKYTSQLTPTEDSNPAAHKLQYALNKKQTKKIIPKPTIRIINPTKAAGASPQLST</sequence>
<keyword evidence="2" id="KW-1185">Reference proteome</keyword>
<reference evidence="1 2" key="1">
    <citation type="submission" date="2011-11" db="EMBL/GenBank/DDBJ databases">
        <title>The Genome Sequence of Fusarium oxysporum PHW815.</title>
        <authorList>
            <consortium name="The Broad Institute Genome Sequencing Platform"/>
            <person name="Ma L.-J."/>
            <person name="Gale L.R."/>
            <person name="Schwartz D.C."/>
            <person name="Zhou S."/>
            <person name="Corby-Kistler H."/>
            <person name="Young S.K."/>
            <person name="Zeng Q."/>
            <person name="Gargeya S."/>
            <person name="Fitzgerald M."/>
            <person name="Haas B."/>
            <person name="Abouelleil A."/>
            <person name="Alvarado L."/>
            <person name="Arachchi H.M."/>
            <person name="Berlin A."/>
            <person name="Brown A."/>
            <person name="Chapman S.B."/>
            <person name="Chen Z."/>
            <person name="Dunbar C."/>
            <person name="Freedman E."/>
            <person name="Gearin G."/>
            <person name="Goldberg J."/>
            <person name="Griggs A."/>
            <person name="Gujja S."/>
            <person name="Heiman D."/>
            <person name="Howarth C."/>
            <person name="Larson L."/>
            <person name="Lui A."/>
            <person name="MacDonald P.J.P."/>
            <person name="Montmayeur A."/>
            <person name="Murphy C."/>
            <person name="Neiman D."/>
            <person name="Pearson M."/>
            <person name="Priest M."/>
            <person name="Roberts A."/>
            <person name="Saif S."/>
            <person name="Shea T."/>
            <person name="Shenoy N."/>
            <person name="Sisk P."/>
            <person name="Stolte C."/>
            <person name="Sykes S."/>
            <person name="Wortman J."/>
            <person name="Nusbaum C."/>
            <person name="Birren B."/>
        </authorList>
    </citation>
    <scope>NUCLEOTIDE SEQUENCE [LARGE SCALE GENOMIC DNA]</scope>
    <source>
        <strain evidence="1 2">54005</strain>
    </source>
</reference>
<proteinExistence type="predicted"/>
<protein>
    <submittedName>
        <fullName evidence="1">Uncharacterized protein</fullName>
    </submittedName>
</protein>
<organism evidence="1 2">
    <name type="scientific">Fusarium oxysporum f. sp. raphani 54005</name>
    <dbReference type="NCBI Taxonomy" id="1089458"/>
    <lineage>
        <taxon>Eukaryota</taxon>
        <taxon>Fungi</taxon>
        <taxon>Dikarya</taxon>
        <taxon>Ascomycota</taxon>
        <taxon>Pezizomycotina</taxon>
        <taxon>Sordariomycetes</taxon>
        <taxon>Hypocreomycetidae</taxon>
        <taxon>Hypocreales</taxon>
        <taxon>Nectriaceae</taxon>
        <taxon>Fusarium</taxon>
        <taxon>Fusarium oxysporum species complex</taxon>
    </lineage>
</organism>
<dbReference type="EMBL" id="JH658366">
    <property type="protein sequence ID" value="EXK95528.1"/>
    <property type="molecule type" value="Genomic_DNA"/>
</dbReference>
<evidence type="ECO:0000313" key="1">
    <source>
        <dbReference type="EMBL" id="EXK95528.1"/>
    </source>
</evidence>
<dbReference type="HOGENOM" id="CLU_2210163_0_0_1"/>
<gene>
    <name evidence="1" type="ORF">FOQG_04093</name>
</gene>
<dbReference type="Proteomes" id="UP000030663">
    <property type="component" value="Unassembled WGS sequence"/>
</dbReference>
<dbReference type="AlphaFoldDB" id="X0CW39"/>
<name>X0CW39_FUSOX</name>
<accession>X0CW39</accession>